<organism evidence="9 10">
    <name type="scientific">Vitis vinifera</name>
    <name type="common">Grape</name>
    <dbReference type="NCBI Taxonomy" id="29760"/>
    <lineage>
        <taxon>Eukaryota</taxon>
        <taxon>Viridiplantae</taxon>
        <taxon>Streptophyta</taxon>
        <taxon>Embryophyta</taxon>
        <taxon>Tracheophyta</taxon>
        <taxon>Spermatophyta</taxon>
        <taxon>Magnoliopsida</taxon>
        <taxon>eudicotyledons</taxon>
        <taxon>Gunneridae</taxon>
        <taxon>Pentapetalae</taxon>
        <taxon>rosids</taxon>
        <taxon>Vitales</taxon>
        <taxon>Vitaceae</taxon>
        <taxon>Viteae</taxon>
        <taxon>Vitis</taxon>
    </lineage>
</organism>
<gene>
    <name evidence="9" type="primary">SRD2</name>
    <name evidence="9" type="ORF">CK203_000098</name>
</gene>
<dbReference type="PANTHER" id="PTHR13421:SF16">
    <property type="entry name" value="SNRNA-ACTIVATING PROTEIN COMPLEX SUBUNIT 3"/>
    <property type="match status" value="1"/>
</dbReference>
<keyword evidence="7" id="KW-0175">Coiled coil</keyword>
<dbReference type="InterPro" id="IPR022042">
    <property type="entry name" value="snRNA-activating_su3"/>
</dbReference>
<keyword evidence="5" id="KW-0804">Transcription</keyword>
<dbReference type="Pfam" id="PF12251">
    <property type="entry name" value="SNAPC3"/>
    <property type="match status" value="1"/>
</dbReference>
<evidence type="ECO:0000256" key="6">
    <source>
        <dbReference type="ARBA" id="ARBA00023242"/>
    </source>
</evidence>
<sequence>MCHHPPLPPESKHRGLILPTLRMEIVECGLEDEDSYVSVPRGGPIYVPDFVGPITRVPEFLTSVVQHLQDLEAEISQARDEVLSVDELKIFTEEELVDKAFKEAFKDSEGAQHSSQLSDENSNAGGEHDCRNSNKRKRRQIIDRNDFSVEDSYTAKVQQLAEIKHKQDEDKAAARLHSFDGSCKINECALPSSEKIERIKYLRSISSVTKVKSSNIHGHVMEHYEDAVLCIEIYHSRRTWVKLVVWWASSWQRIWLFMAKNLVVVGGRVGEEKACGQGLLGGQIHRIFQAQEFLVLGRQTLTELRDNICCATDQVMQKAGKHNPSGYILIEDVFCNDLRDPSAIDYSKPIFDWLRNSKDDALEKWECIISGDLQQKQKALLGDPTISHLPHFKAVDMHKTRFCDLQFRLGAGYLYCHQGDCRHTIVIRDMRLFHPEDVGDRAAYPILTFQLKSRVQKCCVCKIYRATKVTVDDKWAPENPCYFCDNCYFLLHYSEDGSLLYKEFSVYDYHHE</sequence>
<protein>
    <submittedName>
        <fullName evidence="9">snRNA-activating protein complex subunit</fullName>
    </submittedName>
</protein>
<comment type="subcellular location">
    <subcellularLocation>
        <location evidence="1">Nucleus</location>
    </subcellularLocation>
</comment>
<dbReference type="PANTHER" id="PTHR13421">
    <property type="entry name" value="SNRNA-ACTIVATING PROTEIN COMPLEX SUBUNIT 3"/>
    <property type="match status" value="1"/>
</dbReference>
<dbReference type="AlphaFoldDB" id="A0A438KR35"/>
<dbReference type="GO" id="GO:0005634">
    <property type="term" value="C:nucleus"/>
    <property type="evidence" value="ECO:0007669"/>
    <property type="project" value="UniProtKB-SubCell"/>
</dbReference>
<evidence type="ECO:0000256" key="4">
    <source>
        <dbReference type="ARBA" id="ARBA00023125"/>
    </source>
</evidence>
<evidence type="ECO:0000313" key="10">
    <source>
        <dbReference type="Proteomes" id="UP000288805"/>
    </source>
</evidence>
<dbReference type="GO" id="GO:0003677">
    <property type="term" value="F:DNA binding"/>
    <property type="evidence" value="ECO:0007669"/>
    <property type="project" value="UniProtKB-KW"/>
</dbReference>
<evidence type="ECO:0000256" key="2">
    <source>
        <dbReference type="ARBA" id="ARBA00010410"/>
    </source>
</evidence>
<evidence type="ECO:0000256" key="8">
    <source>
        <dbReference type="SAM" id="MobiDB-lite"/>
    </source>
</evidence>
<evidence type="ECO:0000256" key="1">
    <source>
        <dbReference type="ARBA" id="ARBA00004123"/>
    </source>
</evidence>
<name>A0A438KR35_VITVI</name>
<comment type="similarity">
    <text evidence="2">Belongs to the SNAPC3/SRD2 family.</text>
</comment>
<accession>A0A438KR35</accession>
<feature type="coiled-coil region" evidence="7">
    <location>
        <begin position="61"/>
        <end position="88"/>
    </location>
</feature>
<reference evidence="9 10" key="1">
    <citation type="journal article" date="2018" name="PLoS Genet.">
        <title>Population sequencing reveals clonal diversity and ancestral inbreeding in the grapevine cultivar Chardonnay.</title>
        <authorList>
            <person name="Roach M.J."/>
            <person name="Johnson D.L."/>
            <person name="Bohlmann J."/>
            <person name="van Vuuren H.J."/>
            <person name="Jones S.J."/>
            <person name="Pretorius I.S."/>
            <person name="Schmidt S.A."/>
            <person name="Borneman A.R."/>
        </authorList>
    </citation>
    <scope>NUCLEOTIDE SEQUENCE [LARGE SCALE GENOMIC DNA]</scope>
    <source>
        <strain evidence="10">cv. Chardonnay</strain>
        <tissue evidence="9">Leaf</tissue>
    </source>
</reference>
<evidence type="ECO:0000256" key="7">
    <source>
        <dbReference type="SAM" id="Coils"/>
    </source>
</evidence>
<proteinExistence type="inferred from homology"/>
<dbReference type="EMBL" id="QGNW01000001">
    <property type="protein sequence ID" value="RVX23655.1"/>
    <property type="molecule type" value="Genomic_DNA"/>
</dbReference>
<keyword evidence="6" id="KW-0539">Nucleus</keyword>
<evidence type="ECO:0000256" key="5">
    <source>
        <dbReference type="ARBA" id="ARBA00023163"/>
    </source>
</evidence>
<keyword evidence="3" id="KW-0805">Transcription regulation</keyword>
<feature type="region of interest" description="Disordered" evidence="8">
    <location>
        <begin position="107"/>
        <end position="137"/>
    </location>
</feature>
<dbReference type="Proteomes" id="UP000288805">
    <property type="component" value="Unassembled WGS sequence"/>
</dbReference>
<keyword evidence="4" id="KW-0238">DNA-binding</keyword>
<feature type="compositionally biased region" description="Polar residues" evidence="8">
    <location>
        <begin position="111"/>
        <end position="124"/>
    </location>
</feature>
<evidence type="ECO:0000256" key="3">
    <source>
        <dbReference type="ARBA" id="ARBA00023015"/>
    </source>
</evidence>
<evidence type="ECO:0000313" key="9">
    <source>
        <dbReference type="EMBL" id="RVX23655.1"/>
    </source>
</evidence>
<comment type="caution">
    <text evidence="9">The sequence shown here is derived from an EMBL/GenBank/DDBJ whole genome shotgun (WGS) entry which is preliminary data.</text>
</comment>